<keyword evidence="1" id="KW-0732">Signal</keyword>
<dbReference type="SUPFAM" id="SSF55008">
    <property type="entry name" value="HMA, heavy metal-associated domain"/>
    <property type="match status" value="2"/>
</dbReference>
<feature type="domain" description="HMA" evidence="2">
    <location>
        <begin position="29"/>
        <end position="96"/>
    </location>
</feature>
<dbReference type="EMBL" id="MQUC01000003">
    <property type="protein sequence ID" value="PRP67183.1"/>
    <property type="molecule type" value="Genomic_DNA"/>
</dbReference>
<feature type="signal peptide" evidence="1">
    <location>
        <begin position="1"/>
        <end position="18"/>
    </location>
</feature>
<feature type="chain" id="PRO_5015479152" evidence="1">
    <location>
        <begin position="19"/>
        <end position="210"/>
    </location>
</feature>
<name>A0A2S9WUN4_9FLAO</name>
<proteinExistence type="predicted"/>
<gene>
    <name evidence="3" type="ORF">BST86_08765</name>
</gene>
<dbReference type="Gene3D" id="3.30.70.100">
    <property type="match status" value="2"/>
</dbReference>
<dbReference type="GO" id="GO:0046872">
    <property type="term" value="F:metal ion binding"/>
    <property type="evidence" value="ECO:0007669"/>
    <property type="project" value="InterPro"/>
</dbReference>
<sequence>MKNIAILLSIAFSLFAFAKADAQKSNQRDQFEVQVDGLGCPFCAYGLEKKFKEFKGIKDVKIDIETGDFSFSYPADKELTMDAVVSQVEKAGYTPKLATINRANGKVESNATSKDAVASTNLTTIKMYVNGKCGMCKARIEKAASSLAGVSTAEWDVKTYMLTIAHDASKTNREAVATSMAKVGHDTKTAKASDATYDALPACCHYKRAI</sequence>
<dbReference type="Proteomes" id="UP000239532">
    <property type="component" value="Unassembled WGS sequence"/>
</dbReference>
<protein>
    <submittedName>
        <fullName evidence="3">Heavy metal transporter</fullName>
    </submittedName>
</protein>
<evidence type="ECO:0000256" key="1">
    <source>
        <dbReference type="SAM" id="SignalP"/>
    </source>
</evidence>
<evidence type="ECO:0000313" key="3">
    <source>
        <dbReference type="EMBL" id="PRP67183.1"/>
    </source>
</evidence>
<dbReference type="InterPro" id="IPR006121">
    <property type="entry name" value="HMA_dom"/>
</dbReference>
<comment type="caution">
    <text evidence="3">The sequence shown here is derived from an EMBL/GenBank/DDBJ whole genome shotgun (WGS) entry which is preliminary data.</text>
</comment>
<feature type="domain" description="HMA" evidence="2">
    <location>
        <begin position="120"/>
        <end position="188"/>
    </location>
</feature>
<dbReference type="CDD" id="cd00371">
    <property type="entry name" value="HMA"/>
    <property type="match status" value="1"/>
</dbReference>
<evidence type="ECO:0000259" key="2">
    <source>
        <dbReference type="PROSITE" id="PS50846"/>
    </source>
</evidence>
<keyword evidence="4" id="KW-1185">Reference proteome</keyword>
<dbReference type="PROSITE" id="PS50846">
    <property type="entry name" value="HMA_2"/>
    <property type="match status" value="2"/>
</dbReference>
<dbReference type="InterPro" id="IPR036163">
    <property type="entry name" value="HMA_dom_sf"/>
</dbReference>
<dbReference type="AlphaFoldDB" id="A0A2S9WUN4"/>
<accession>A0A2S9WUN4</accession>
<organism evidence="3 4">
    <name type="scientific">Nonlabens agnitus</name>
    <dbReference type="NCBI Taxonomy" id="870484"/>
    <lineage>
        <taxon>Bacteria</taxon>
        <taxon>Pseudomonadati</taxon>
        <taxon>Bacteroidota</taxon>
        <taxon>Flavobacteriia</taxon>
        <taxon>Flavobacteriales</taxon>
        <taxon>Flavobacteriaceae</taxon>
        <taxon>Nonlabens</taxon>
    </lineage>
</organism>
<dbReference type="OrthoDB" id="5513217at2"/>
<dbReference type="RefSeq" id="WP_105982950.1">
    <property type="nucleotide sequence ID" value="NZ_MQUC01000003.1"/>
</dbReference>
<evidence type="ECO:0000313" key="4">
    <source>
        <dbReference type="Proteomes" id="UP000239532"/>
    </source>
</evidence>
<reference evidence="3 4" key="1">
    <citation type="submission" date="2016-11" db="EMBL/GenBank/DDBJ databases">
        <title>Trade-off between light-utilization and light-protection in marine flavobacteria.</title>
        <authorList>
            <person name="Kumagai Y."/>
        </authorList>
    </citation>
    <scope>NUCLEOTIDE SEQUENCE [LARGE SCALE GENOMIC DNA]</scope>
    <source>
        <strain evidence="3 4">JCM 17109</strain>
    </source>
</reference>
<dbReference type="Pfam" id="PF00403">
    <property type="entry name" value="HMA"/>
    <property type="match status" value="2"/>
</dbReference>